<evidence type="ECO:0000256" key="10">
    <source>
        <dbReference type="ARBA" id="ARBA00023244"/>
    </source>
</evidence>
<evidence type="ECO:0000259" key="18">
    <source>
        <dbReference type="Pfam" id="PF14824"/>
    </source>
</evidence>
<dbReference type="NCBIfam" id="NF007922">
    <property type="entry name" value="PRK10637.1"/>
    <property type="match status" value="1"/>
</dbReference>
<comment type="similarity">
    <text evidence="14">In the C-terminal section; belongs to the precorrin methyltransferase family.</text>
</comment>
<feature type="domain" description="Sirohaem synthase dimerisation" evidence="17">
    <location>
        <begin position="151"/>
        <end position="208"/>
    </location>
</feature>
<evidence type="ECO:0000259" key="17">
    <source>
        <dbReference type="Pfam" id="PF10414"/>
    </source>
</evidence>
<keyword evidence="7 14" id="KW-0560">Oxidoreductase</keyword>
<keyword evidence="11 14" id="KW-0511">Multifunctional enzyme</keyword>
<dbReference type="EMBL" id="JACSGR010000002">
    <property type="protein sequence ID" value="MBH5328699.1"/>
    <property type="molecule type" value="Genomic_DNA"/>
</dbReference>
<dbReference type="InterPro" id="IPR035996">
    <property type="entry name" value="4pyrrol_Methylase_sf"/>
</dbReference>
<dbReference type="NCBIfam" id="TIGR01469">
    <property type="entry name" value="cobA_cysG_Cterm"/>
    <property type="match status" value="1"/>
</dbReference>
<feature type="binding site" evidence="14">
    <location>
        <position position="383"/>
    </location>
    <ligand>
        <name>S-adenosyl-L-methionine</name>
        <dbReference type="ChEBI" id="CHEBI:59789"/>
    </ligand>
</feature>
<feature type="binding site" evidence="14">
    <location>
        <begin position="22"/>
        <end position="23"/>
    </location>
    <ligand>
        <name>NAD(+)</name>
        <dbReference type="ChEBI" id="CHEBI:57540"/>
    </ligand>
</feature>
<dbReference type="PANTHER" id="PTHR45790">
    <property type="entry name" value="SIROHEME SYNTHASE-RELATED"/>
    <property type="match status" value="1"/>
</dbReference>
<comment type="pathway">
    <text evidence="12 14">Porphyrin-containing compound metabolism; siroheme biosynthesis; precorrin-2 from uroporphyrinogen III: step 1/1.</text>
</comment>
<feature type="binding site" evidence="14">
    <location>
        <position position="225"/>
    </location>
    <ligand>
        <name>S-adenosyl-L-methionine</name>
        <dbReference type="ChEBI" id="CHEBI:59789"/>
    </ligand>
</feature>
<feature type="binding site" evidence="14">
    <location>
        <position position="306"/>
    </location>
    <ligand>
        <name>S-adenosyl-L-methionine</name>
        <dbReference type="ChEBI" id="CHEBI:59789"/>
    </ligand>
</feature>
<comment type="pathway">
    <text evidence="14">Cofactor biosynthesis; adenosylcobalamin biosynthesis; sirohydrochlorin from precorrin-2: step 1/1.</text>
</comment>
<organism evidence="19 20">
    <name type="scientific">Eikenella glucosivorans</name>
    <dbReference type="NCBI Taxonomy" id="2766967"/>
    <lineage>
        <taxon>Bacteria</taxon>
        <taxon>Pseudomonadati</taxon>
        <taxon>Pseudomonadota</taxon>
        <taxon>Betaproteobacteria</taxon>
        <taxon>Neisseriales</taxon>
        <taxon>Neisseriaceae</taxon>
        <taxon>Eikenella</taxon>
    </lineage>
</organism>
<evidence type="ECO:0000256" key="7">
    <source>
        <dbReference type="ARBA" id="ARBA00023002"/>
    </source>
</evidence>
<dbReference type="InterPro" id="IPR000878">
    <property type="entry name" value="4pyrrol_Mease"/>
</dbReference>
<dbReference type="PROSITE" id="PS00839">
    <property type="entry name" value="SUMT_1"/>
    <property type="match status" value="1"/>
</dbReference>
<feature type="binding site" evidence="14">
    <location>
        <position position="412"/>
    </location>
    <ligand>
        <name>S-adenosyl-L-methionine</name>
        <dbReference type="ChEBI" id="CHEBI:59789"/>
    </ligand>
</feature>
<feature type="modified residue" description="Phosphoserine" evidence="14">
    <location>
        <position position="128"/>
    </location>
</feature>
<feature type="binding site" evidence="14">
    <location>
        <begin position="43"/>
        <end position="44"/>
    </location>
    <ligand>
        <name>NAD(+)</name>
        <dbReference type="ChEBI" id="CHEBI:57540"/>
    </ligand>
</feature>
<dbReference type="SUPFAM" id="SSF53790">
    <property type="entry name" value="Tetrapyrrole methylase"/>
    <property type="match status" value="1"/>
</dbReference>
<evidence type="ECO:0000256" key="8">
    <source>
        <dbReference type="ARBA" id="ARBA00023027"/>
    </source>
</evidence>
<evidence type="ECO:0000256" key="5">
    <source>
        <dbReference type="ARBA" id="ARBA00022679"/>
    </source>
</evidence>
<protein>
    <recommendedName>
        <fullName evidence="14">Siroheme synthase</fullName>
    </recommendedName>
    <domain>
        <recommendedName>
            <fullName evidence="14">Uroporphyrinogen-III C-methyltransferase</fullName>
            <shortName evidence="14">Urogen III methylase</shortName>
            <ecNumber evidence="14">2.1.1.107</ecNumber>
        </recommendedName>
        <alternativeName>
            <fullName evidence="14">SUMT</fullName>
        </alternativeName>
        <alternativeName>
            <fullName evidence="14">Uroporphyrinogen III methylase</fullName>
            <shortName evidence="14">UROM</shortName>
        </alternativeName>
    </domain>
    <domain>
        <recommendedName>
            <fullName evidence="14">Precorrin-2 dehydrogenase</fullName>
            <ecNumber evidence="14">1.3.1.76</ecNumber>
        </recommendedName>
    </domain>
    <domain>
        <recommendedName>
            <fullName evidence="14">Sirohydrochlorin ferrochelatase</fullName>
            <ecNumber evidence="14">4.99.1.4</ecNumber>
        </recommendedName>
    </domain>
</protein>
<comment type="catalytic activity">
    <reaction evidence="14">
        <text>siroheme + 2 H(+) = sirohydrochlorin + Fe(2+)</text>
        <dbReference type="Rhea" id="RHEA:24360"/>
        <dbReference type="ChEBI" id="CHEBI:15378"/>
        <dbReference type="ChEBI" id="CHEBI:29033"/>
        <dbReference type="ChEBI" id="CHEBI:58351"/>
        <dbReference type="ChEBI" id="CHEBI:60052"/>
        <dbReference type="EC" id="4.99.1.4"/>
    </reaction>
</comment>
<dbReference type="GO" id="GO:0004851">
    <property type="term" value="F:uroporphyrin-III C-methyltransferase activity"/>
    <property type="evidence" value="ECO:0007669"/>
    <property type="project" value="UniProtKB-EC"/>
</dbReference>
<dbReference type="InterPro" id="IPR006367">
    <property type="entry name" value="Sirohaem_synthase_N"/>
</dbReference>
<gene>
    <name evidence="19" type="primary">cobA</name>
    <name evidence="14" type="synonym">cysG</name>
    <name evidence="19" type="ORF">H9Q10_03325</name>
</gene>
<dbReference type="InterPro" id="IPR012409">
    <property type="entry name" value="Sirohaem_synth"/>
</dbReference>
<keyword evidence="3 14" id="KW-0169">Cobalamin biosynthesis</keyword>
<dbReference type="InterPro" id="IPR014777">
    <property type="entry name" value="4pyrrole_Mease_sub1"/>
</dbReference>
<dbReference type="PIRSF" id="PIRSF036426">
    <property type="entry name" value="Sirohaem_synth"/>
    <property type="match status" value="1"/>
</dbReference>
<dbReference type="Gene3D" id="1.10.8.210">
    <property type="entry name" value="Sirohaem synthase, dimerisation domain"/>
    <property type="match status" value="1"/>
</dbReference>
<name>A0ABS0N8S4_9NEIS</name>
<dbReference type="NCBIfam" id="NF004790">
    <property type="entry name" value="PRK06136.1"/>
    <property type="match status" value="1"/>
</dbReference>
<dbReference type="EC" id="1.3.1.76" evidence="14"/>
<dbReference type="Gene3D" id="3.40.50.720">
    <property type="entry name" value="NAD(P)-binding Rossmann-like Domain"/>
    <property type="match status" value="1"/>
</dbReference>
<dbReference type="Pfam" id="PF10414">
    <property type="entry name" value="CysG_dimeriser"/>
    <property type="match status" value="1"/>
</dbReference>
<dbReference type="EC" id="4.99.1.4" evidence="14"/>
<dbReference type="RefSeq" id="WP_197902608.1">
    <property type="nucleotide sequence ID" value="NZ_JACSGR010000002.1"/>
</dbReference>
<evidence type="ECO:0000256" key="4">
    <source>
        <dbReference type="ARBA" id="ARBA00022603"/>
    </source>
</evidence>
<feature type="active site" description="Proton donor" evidence="14">
    <location>
        <position position="270"/>
    </location>
</feature>
<dbReference type="EC" id="2.1.1.107" evidence="14"/>
<keyword evidence="10 14" id="KW-0627">Porphyrin biosynthesis</keyword>
<dbReference type="InterPro" id="IPR037115">
    <property type="entry name" value="Sirohaem_synt_dimer_dom_sf"/>
</dbReference>
<feature type="binding site" evidence="14">
    <location>
        <begin position="331"/>
        <end position="332"/>
    </location>
    <ligand>
        <name>S-adenosyl-L-methionine</name>
        <dbReference type="ChEBI" id="CHEBI:59789"/>
    </ligand>
</feature>
<evidence type="ECO:0000313" key="19">
    <source>
        <dbReference type="EMBL" id="MBH5328699.1"/>
    </source>
</evidence>
<evidence type="ECO:0000256" key="12">
    <source>
        <dbReference type="ARBA" id="ARBA00025705"/>
    </source>
</evidence>
<feature type="region of interest" description="Precorrin-2 dehydrogenase / sirohydrochlorin ferrochelatase" evidence="14">
    <location>
        <begin position="1"/>
        <end position="204"/>
    </location>
</feature>
<comment type="pathway">
    <text evidence="14">Cofactor biosynthesis; adenosylcobalamin biosynthesis; precorrin-2 from uroporphyrinogen III: step 1/1.</text>
</comment>
<dbReference type="SUPFAM" id="SSF51735">
    <property type="entry name" value="NAD(P)-binding Rossmann-fold domains"/>
    <property type="match status" value="1"/>
</dbReference>
<dbReference type="Pfam" id="PF14824">
    <property type="entry name" value="Sirohm_synth_M"/>
    <property type="match status" value="1"/>
</dbReference>
<feature type="binding site" evidence="14">
    <location>
        <begin position="301"/>
        <end position="303"/>
    </location>
    <ligand>
        <name>S-adenosyl-L-methionine</name>
        <dbReference type="ChEBI" id="CHEBI:59789"/>
    </ligand>
</feature>
<reference evidence="19 20" key="1">
    <citation type="submission" date="2020-09" db="EMBL/GenBank/DDBJ databases">
        <title>Eikenella S3660 sp. nov., isolated from a throat swab.</title>
        <authorList>
            <person name="Buhl M."/>
        </authorList>
    </citation>
    <scope>NUCLEOTIDE SEQUENCE [LARGE SCALE GENOMIC DNA]</scope>
    <source>
        <strain evidence="19 20">S3360</strain>
    </source>
</reference>
<dbReference type="Proteomes" id="UP000768471">
    <property type="component" value="Unassembled WGS sequence"/>
</dbReference>
<dbReference type="InterPro" id="IPR036291">
    <property type="entry name" value="NAD(P)-bd_dom_sf"/>
</dbReference>
<dbReference type="PANTHER" id="PTHR45790:SF1">
    <property type="entry name" value="SIROHEME SYNTHASE"/>
    <property type="match status" value="1"/>
</dbReference>
<keyword evidence="4 14" id="KW-0489">Methyltransferase</keyword>
<comment type="catalytic activity">
    <reaction evidence="14">
        <text>uroporphyrinogen III + 2 S-adenosyl-L-methionine = precorrin-2 + 2 S-adenosyl-L-homocysteine + H(+)</text>
        <dbReference type="Rhea" id="RHEA:32459"/>
        <dbReference type="ChEBI" id="CHEBI:15378"/>
        <dbReference type="ChEBI" id="CHEBI:57308"/>
        <dbReference type="ChEBI" id="CHEBI:57856"/>
        <dbReference type="ChEBI" id="CHEBI:58827"/>
        <dbReference type="ChEBI" id="CHEBI:59789"/>
        <dbReference type="EC" id="2.1.1.107"/>
    </reaction>
</comment>
<dbReference type="Gene3D" id="3.40.1010.10">
    <property type="entry name" value="Cobalt-precorrin-4 Transmethylase, Domain 1"/>
    <property type="match status" value="1"/>
</dbReference>
<keyword evidence="8 14" id="KW-0520">NAD</keyword>
<evidence type="ECO:0000256" key="2">
    <source>
        <dbReference type="ARBA" id="ARBA00005879"/>
    </source>
</evidence>
<keyword evidence="20" id="KW-1185">Reference proteome</keyword>
<proteinExistence type="inferred from homology"/>
<feature type="region of interest" description="Uroporphyrinogen-III C-methyltransferase" evidence="14">
    <location>
        <begin position="216"/>
        <end position="484"/>
    </location>
</feature>
<dbReference type="CDD" id="cd11642">
    <property type="entry name" value="SUMT"/>
    <property type="match status" value="1"/>
</dbReference>
<dbReference type="Gene3D" id="3.30.950.10">
    <property type="entry name" value="Methyltransferase, Cobalt-precorrin-4 Transmethylase, Domain 2"/>
    <property type="match status" value="1"/>
</dbReference>
<dbReference type="GO" id="GO:0032259">
    <property type="term" value="P:methylation"/>
    <property type="evidence" value="ECO:0007669"/>
    <property type="project" value="UniProtKB-KW"/>
</dbReference>
<evidence type="ECO:0000256" key="11">
    <source>
        <dbReference type="ARBA" id="ARBA00023268"/>
    </source>
</evidence>
<dbReference type="InterPro" id="IPR019478">
    <property type="entry name" value="Sirohaem_synthase_dimer_dom"/>
</dbReference>
<keyword evidence="6 14" id="KW-0949">S-adenosyl-L-methionine</keyword>
<dbReference type="Pfam" id="PF00590">
    <property type="entry name" value="TP_methylase"/>
    <property type="match status" value="1"/>
</dbReference>
<comment type="similarity">
    <text evidence="14">In the N-terminal section; belongs to the precorrin-2 dehydrogenase / sirohydrochlorin ferrochelatase family.</text>
</comment>
<comment type="function">
    <text evidence="14">Multifunctional enzyme that catalyzes the SAM-dependent methylations of uroporphyrinogen III at position C-2 and C-7 to form precorrin-2 via precorrin-1. Then it catalyzes the NAD-dependent ring dehydrogenation of precorrin-2 to yield sirohydrochlorin. Finally, it catalyzes the ferrochelation of sirohydrochlorin to yield siroheme.</text>
</comment>
<evidence type="ECO:0000313" key="20">
    <source>
        <dbReference type="Proteomes" id="UP000768471"/>
    </source>
</evidence>
<dbReference type="InterPro" id="IPR003043">
    <property type="entry name" value="Uropor_MeTrfase_CS"/>
</dbReference>
<dbReference type="Gene3D" id="3.30.160.110">
    <property type="entry name" value="Siroheme synthase, domain 2"/>
    <property type="match status" value="1"/>
</dbReference>
<comment type="caution">
    <text evidence="19">The sequence shown here is derived from an EMBL/GenBank/DDBJ whole genome shotgun (WGS) entry which is preliminary data.</text>
</comment>
<evidence type="ECO:0000256" key="14">
    <source>
        <dbReference type="HAMAP-Rule" id="MF_01646"/>
    </source>
</evidence>
<dbReference type="HAMAP" id="MF_01646">
    <property type="entry name" value="Siroheme_synth"/>
    <property type="match status" value="1"/>
</dbReference>
<evidence type="ECO:0000256" key="15">
    <source>
        <dbReference type="RuleBase" id="RU003960"/>
    </source>
</evidence>
<dbReference type="InterPro" id="IPR028281">
    <property type="entry name" value="Sirohaem_synthase_central"/>
</dbReference>
<comment type="similarity">
    <text evidence="2 15">Belongs to the precorrin methyltransferase family.</text>
</comment>
<evidence type="ECO:0000256" key="6">
    <source>
        <dbReference type="ARBA" id="ARBA00022691"/>
    </source>
</evidence>
<comment type="catalytic activity">
    <reaction evidence="13 14">
        <text>precorrin-2 + NAD(+) = sirohydrochlorin + NADH + 2 H(+)</text>
        <dbReference type="Rhea" id="RHEA:15613"/>
        <dbReference type="ChEBI" id="CHEBI:15378"/>
        <dbReference type="ChEBI" id="CHEBI:57540"/>
        <dbReference type="ChEBI" id="CHEBI:57945"/>
        <dbReference type="ChEBI" id="CHEBI:58351"/>
        <dbReference type="ChEBI" id="CHEBI:58827"/>
        <dbReference type="EC" id="1.3.1.76"/>
    </reaction>
</comment>
<keyword evidence="5 14" id="KW-0808">Transferase</keyword>
<evidence type="ECO:0000259" key="16">
    <source>
        <dbReference type="Pfam" id="PF00590"/>
    </source>
</evidence>
<evidence type="ECO:0000256" key="3">
    <source>
        <dbReference type="ARBA" id="ARBA00022573"/>
    </source>
</evidence>
<feature type="domain" description="Tetrapyrrole methylase" evidence="16">
    <location>
        <begin position="218"/>
        <end position="427"/>
    </location>
</feature>
<comment type="pathway">
    <text evidence="14">Porphyrin-containing compound metabolism; siroheme biosynthesis; siroheme from sirohydrochlorin: step 1/1.</text>
</comment>
<comment type="pathway">
    <text evidence="1 14">Porphyrin-containing compound metabolism; siroheme biosynthesis; sirohydrochlorin from precorrin-2: step 1/1.</text>
</comment>
<accession>A0ABS0N8S4</accession>
<feature type="active site" description="Proton acceptor" evidence="14">
    <location>
        <position position="248"/>
    </location>
</feature>
<dbReference type="Pfam" id="PF13241">
    <property type="entry name" value="NAD_binding_7"/>
    <property type="match status" value="1"/>
</dbReference>
<dbReference type="NCBIfam" id="TIGR01470">
    <property type="entry name" value="cysG_Nterm"/>
    <property type="match status" value="1"/>
</dbReference>
<keyword evidence="9 14" id="KW-0456">Lyase</keyword>
<dbReference type="InterPro" id="IPR006366">
    <property type="entry name" value="CobA/CysG_C"/>
</dbReference>
<dbReference type="InterPro" id="IPR050161">
    <property type="entry name" value="Siro_Cobalamin_biosynth"/>
</dbReference>
<evidence type="ECO:0000256" key="13">
    <source>
        <dbReference type="ARBA" id="ARBA00047561"/>
    </source>
</evidence>
<dbReference type="InterPro" id="IPR014776">
    <property type="entry name" value="4pyrrole_Mease_sub2"/>
</dbReference>
<dbReference type="SUPFAM" id="SSF75615">
    <property type="entry name" value="Siroheme synthase middle domains-like"/>
    <property type="match status" value="1"/>
</dbReference>
<sequence length="484" mass="52109">MDYFPLFADLKGRPVLVVGAGGVALRKIRLLLKCGALIRIAADKLHPHIRSLHEAGRVEWAARAFSPELLDTAFLAVAATNDADLNEQVFQAAQQRRLLVNTVDDPARCNFIFPSIIDRHPIQIAISSGGQAPVLARLLREKLEALLPQGLGVMAGIAGRWRGRVKAKLVSTAQRRRFWEKLFTSAAFQRLADSRRSREAERLVRRQLAGDWPQTGEVALVGAGPGDAGLLTLKGLQRIQEADVVLYDALVSEQVLELVRRDADKICVGKRANGGSVPQEETNRLLVRYALAGKRVVRLKGGDPFVFGRGGEELEALREAGVPFEVVPGITAALGAAAYAGIPLTHRDHAHSAMFIPGQRKIDADAPDWQALAQSRQTLVVYMGTIKAAELARELIAHGRAADTPAAVVSCGTLPGQQVFSGSLSELPGLAEKAPLPALLIIGETAALHHRLGWFGEQPALSADRSGWYVQPAAGADKPAVRVA</sequence>
<feature type="domain" description="Siroheme synthase central" evidence="18">
    <location>
        <begin position="121"/>
        <end position="145"/>
    </location>
</feature>
<evidence type="ECO:0000256" key="9">
    <source>
        <dbReference type="ARBA" id="ARBA00023239"/>
    </source>
</evidence>
<dbReference type="PROSITE" id="PS00840">
    <property type="entry name" value="SUMT_2"/>
    <property type="match status" value="1"/>
</dbReference>
<evidence type="ECO:0000256" key="1">
    <source>
        <dbReference type="ARBA" id="ARBA00005010"/>
    </source>
</evidence>
<keyword evidence="14" id="KW-0597">Phosphoprotein</keyword>